<dbReference type="Bgee" id="ENSORLG00000025580">
    <property type="expression patterns" value="Expressed in anatomical system and 1 other cell type or tissue"/>
</dbReference>
<dbReference type="AlphaFoldDB" id="A0A3B3H530"/>
<dbReference type="Ensembl" id="ENSORLT00000033016.1">
    <property type="protein sequence ID" value="ENSORLP00000026312.1"/>
    <property type="gene ID" value="ENSORLG00000025580.1"/>
</dbReference>
<keyword evidence="2" id="KW-1185">Reference proteome</keyword>
<protein>
    <submittedName>
        <fullName evidence="1">Uncharacterized protein</fullName>
    </submittedName>
</protein>
<evidence type="ECO:0000313" key="2">
    <source>
        <dbReference type="Proteomes" id="UP000001038"/>
    </source>
</evidence>
<evidence type="ECO:0000313" key="1">
    <source>
        <dbReference type="Ensembl" id="ENSORLP00000026312.1"/>
    </source>
</evidence>
<accession>A0A3B3H530</accession>
<reference evidence="1" key="3">
    <citation type="submission" date="2025-09" db="UniProtKB">
        <authorList>
            <consortium name="Ensembl"/>
        </authorList>
    </citation>
    <scope>IDENTIFICATION</scope>
    <source>
        <strain evidence="1">Hd-rR</strain>
    </source>
</reference>
<organism evidence="1 2">
    <name type="scientific">Oryzias latipes</name>
    <name type="common">Japanese rice fish</name>
    <name type="synonym">Japanese killifish</name>
    <dbReference type="NCBI Taxonomy" id="8090"/>
    <lineage>
        <taxon>Eukaryota</taxon>
        <taxon>Metazoa</taxon>
        <taxon>Chordata</taxon>
        <taxon>Craniata</taxon>
        <taxon>Vertebrata</taxon>
        <taxon>Euteleostomi</taxon>
        <taxon>Actinopterygii</taxon>
        <taxon>Neopterygii</taxon>
        <taxon>Teleostei</taxon>
        <taxon>Neoteleostei</taxon>
        <taxon>Acanthomorphata</taxon>
        <taxon>Ovalentaria</taxon>
        <taxon>Atherinomorphae</taxon>
        <taxon>Beloniformes</taxon>
        <taxon>Adrianichthyidae</taxon>
        <taxon>Oryziinae</taxon>
        <taxon>Oryzias</taxon>
    </lineage>
</organism>
<dbReference type="InParanoid" id="A0A3B3H530"/>
<sequence length="81" mass="9353">MATITALYHFNRRVCLTGSVCLPPAACVSARMRHFPVCQAKMQLSQKKIHSTPLANRQVLEFFFLHRFAKIGYRRENCVEI</sequence>
<reference evidence="1" key="2">
    <citation type="submission" date="2025-08" db="UniProtKB">
        <authorList>
            <consortium name="Ensembl"/>
        </authorList>
    </citation>
    <scope>IDENTIFICATION</scope>
    <source>
        <strain evidence="1">Hd-rR</strain>
    </source>
</reference>
<name>A0A3B3H530_ORYLA</name>
<reference evidence="1 2" key="1">
    <citation type="journal article" date="2007" name="Nature">
        <title>The medaka draft genome and insights into vertebrate genome evolution.</title>
        <authorList>
            <person name="Kasahara M."/>
            <person name="Naruse K."/>
            <person name="Sasaki S."/>
            <person name="Nakatani Y."/>
            <person name="Qu W."/>
            <person name="Ahsan B."/>
            <person name="Yamada T."/>
            <person name="Nagayasu Y."/>
            <person name="Doi K."/>
            <person name="Kasai Y."/>
            <person name="Jindo T."/>
            <person name="Kobayashi D."/>
            <person name="Shimada A."/>
            <person name="Toyoda A."/>
            <person name="Kuroki Y."/>
            <person name="Fujiyama A."/>
            <person name="Sasaki T."/>
            <person name="Shimizu A."/>
            <person name="Asakawa S."/>
            <person name="Shimizu N."/>
            <person name="Hashimoto S."/>
            <person name="Yang J."/>
            <person name="Lee Y."/>
            <person name="Matsushima K."/>
            <person name="Sugano S."/>
            <person name="Sakaizumi M."/>
            <person name="Narita T."/>
            <person name="Ohishi K."/>
            <person name="Haga S."/>
            <person name="Ohta F."/>
            <person name="Nomoto H."/>
            <person name="Nogata K."/>
            <person name="Morishita T."/>
            <person name="Endo T."/>
            <person name="Shin-I T."/>
            <person name="Takeda H."/>
            <person name="Morishita S."/>
            <person name="Kohara Y."/>
        </authorList>
    </citation>
    <scope>NUCLEOTIDE SEQUENCE [LARGE SCALE GENOMIC DNA]</scope>
    <source>
        <strain evidence="1 2">Hd-rR</strain>
    </source>
</reference>
<dbReference type="Proteomes" id="UP000001038">
    <property type="component" value="Chromosome 3"/>
</dbReference>
<proteinExistence type="predicted"/>